<proteinExistence type="predicted"/>
<dbReference type="OrthoDB" id="265717at2759"/>
<dbReference type="STRING" id="645133.E3QL96"/>
<evidence type="ECO:0000313" key="1">
    <source>
        <dbReference type="EMBL" id="EFQ31634.1"/>
    </source>
</evidence>
<organism evidence="2">
    <name type="scientific">Colletotrichum graminicola (strain M1.001 / M2 / FGSC 10212)</name>
    <name type="common">Maize anthracnose fungus</name>
    <name type="synonym">Glomerella graminicola</name>
    <dbReference type="NCBI Taxonomy" id="645133"/>
    <lineage>
        <taxon>Eukaryota</taxon>
        <taxon>Fungi</taxon>
        <taxon>Dikarya</taxon>
        <taxon>Ascomycota</taxon>
        <taxon>Pezizomycotina</taxon>
        <taxon>Sordariomycetes</taxon>
        <taxon>Hypocreomycetidae</taxon>
        <taxon>Glomerellales</taxon>
        <taxon>Glomerellaceae</taxon>
        <taxon>Colletotrichum</taxon>
        <taxon>Colletotrichum graminicola species complex</taxon>
    </lineage>
</organism>
<protein>
    <submittedName>
        <fullName evidence="1">Uncharacterized protein</fullName>
    </submittedName>
</protein>
<name>E3QL96_COLGM</name>
<dbReference type="eggNOG" id="KOG2084">
    <property type="taxonomic scope" value="Eukaryota"/>
</dbReference>
<sequence>MVMGLLPLPALSYPARQCRFSSFILLTLTIRTTPPAATSSPTPAAAAFAWVGTLDDTEPFPFFDKLDSDQGLGGTRFYDEPNDHWCLLAQITEVERLLRVRLSAVDREGRPFVIAFYPAEKKAGDIDVKRLRVGHTIAILYANQHFFLDGTDGVRVEDLSKCRVFPVDLDSLFRIHADYHPAFKALLTLPGLRGTDRLEFPL</sequence>
<dbReference type="VEuPathDB" id="FungiDB:GLRG_06923"/>
<keyword evidence="2" id="KW-1185">Reference proteome</keyword>
<accession>E3QL96</accession>
<dbReference type="GeneID" id="24412288"/>
<dbReference type="Proteomes" id="UP000008782">
    <property type="component" value="Unassembled WGS sequence"/>
</dbReference>
<dbReference type="RefSeq" id="XP_008095654.1">
    <property type="nucleotide sequence ID" value="XM_008097463.1"/>
</dbReference>
<reference evidence="2" key="1">
    <citation type="journal article" date="2012" name="Nat. Genet.">
        <title>Lifestyle transitions in plant pathogenic Colletotrichum fungi deciphered by genome and transcriptome analyses.</title>
        <authorList>
            <person name="O'Connell R.J."/>
            <person name="Thon M.R."/>
            <person name="Hacquard S."/>
            <person name="Amyotte S.G."/>
            <person name="Kleemann J."/>
            <person name="Torres M.F."/>
            <person name="Damm U."/>
            <person name="Buiate E.A."/>
            <person name="Epstein L."/>
            <person name="Alkan N."/>
            <person name="Altmueller J."/>
            <person name="Alvarado-Balderrama L."/>
            <person name="Bauser C.A."/>
            <person name="Becker C."/>
            <person name="Birren B.W."/>
            <person name="Chen Z."/>
            <person name="Choi J."/>
            <person name="Crouch J.A."/>
            <person name="Duvick J.P."/>
            <person name="Farman M.A."/>
            <person name="Gan P."/>
            <person name="Heiman D."/>
            <person name="Henrissat B."/>
            <person name="Howard R.J."/>
            <person name="Kabbage M."/>
            <person name="Koch C."/>
            <person name="Kracher B."/>
            <person name="Kubo Y."/>
            <person name="Law A.D."/>
            <person name="Lebrun M.-H."/>
            <person name="Lee Y.-H."/>
            <person name="Miyara I."/>
            <person name="Moore N."/>
            <person name="Neumann U."/>
            <person name="Nordstroem K."/>
            <person name="Panaccione D.G."/>
            <person name="Panstruga R."/>
            <person name="Place M."/>
            <person name="Proctor R.H."/>
            <person name="Prusky D."/>
            <person name="Rech G."/>
            <person name="Reinhardt R."/>
            <person name="Rollins J.A."/>
            <person name="Rounsley S."/>
            <person name="Schardl C.L."/>
            <person name="Schwartz D.C."/>
            <person name="Shenoy N."/>
            <person name="Shirasu K."/>
            <person name="Sikhakolli U.R."/>
            <person name="Stueber K."/>
            <person name="Sukno S.A."/>
            <person name="Sweigard J.A."/>
            <person name="Takano Y."/>
            <person name="Takahara H."/>
            <person name="Trail F."/>
            <person name="van der Does H.C."/>
            <person name="Voll L.M."/>
            <person name="Will I."/>
            <person name="Young S."/>
            <person name="Zeng Q."/>
            <person name="Zhang J."/>
            <person name="Zhou S."/>
            <person name="Dickman M.B."/>
            <person name="Schulze-Lefert P."/>
            <person name="Ver Loren van Themaat E."/>
            <person name="Ma L.-J."/>
            <person name="Vaillancourt L.J."/>
        </authorList>
    </citation>
    <scope>NUCLEOTIDE SEQUENCE [LARGE SCALE GENOMIC DNA]</scope>
    <source>
        <strain evidence="2">M1.001 / M2 / FGSC 10212</strain>
    </source>
</reference>
<gene>
    <name evidence="1" type="ORF">GLRG_06923</name>
</gene>
<evidence type="ECO:0000313" key="2">
    <source>
        <dbReference type="Proteomes" id="UP000008782"/>
    </source>
</evidence>
<dbReference type="EMBL" id="GG697356">
    <property type="protein sequence ID" value="EFQ31634.1"/>
    <property type="molecule type" value="Genomic_DNA"/>
</dbReference>
<dbReference type="AlphaFoldDB" id="E3QL96"/>
<dbReference type="HOGENOM" id="CLU_1354510_0_0_1"/>